<evidence type="ECO:0000256" key="2">
    <source>
        <dbReference type="ARBA" id="ARBA00023052"/>
    </source>
</evidence>
<proteinExistence type="inferred from homology"/>
<organism evidence="7 8">
    <name type="scientific">Lentilactobacillus senioris DSM 24302 = JCM 17472</name>
    <dbReference type="NCBI Taxonomy" id="1423802"/>
    <lineage>
        <taxon>Bacteria</taxon>
        <taxon>Bacillati</taxon>
        <taxon>Bacillota</taxon>
        <taxon>Bacilli</taxon>
        <taxon>Lactobacillales</taxon>
        <taxon>Lactobacillaceae</taxon>
        <taxon>Lentilactobacillus</taxon>
    </lineage>
</organism>
<dbReference type="Pfam" id="PF02776">
    <property type="entry name" value="TPP_enzyme_N"/>
    <property type="match status" value="1"/>
</dbReference>
<dbReference type="PANTHER" id="PTHR42981:SF2">
    <property type="entry name" value="PYRUVATE DEHYDROGENASE [UBIQUINONE]"/>
    <property type="match status" value="1"/>
</dbReference>
<dbReference type="InterPro" id="IPR029035">
    <property type="entry name" value="DHS-like_NAD/FAD-binding_dom"/>
</dbReference>
<dbReference type="InterPro" id="IPR047211">
    <property type="entry name" value="POXB-like"/>
</dbReference>
<name>A0A0R2CQB2_9LACO</name>
<feature type="domain" description="Thiamine pyrophosphate enzyme TPP-binding" evidence="5">
    <location>
        <begin position="379"/>
        <end position="529"/>
    </location>
</feature>
<evidence type="ECO:0000256" key="3">
    <source>
        <dbReference type="RuleBase" id="RU362132"/>
    </source>
</evidence>
<dbReference type="CDD" id="cd07039">
    <property type="entry name" value="TPP_PYR_POX"/>
    <property type="match status" value="1"/>
</dbReference>
<keyword evidence="7" id="KW-0670">Pyruvate</keyword>
<keyword evidence="2 3" id="KW-0786">Thiamine pyrophosphate</keyword>
<feature type="domain" description="Thiamine pyrophosphate enzyme N-terminal TPP-binding" evidence="6">
    <location>
        <begin position="1"/>
        <end position="117"/>
    </location>
</feature>
<dbReference type="InterPro" id="IPR000399">
    <property type="entry name" value="TPP-bd_CS"/>
</dbReference>
<comment type="caution">
    <text evidence="7">The sequence shown here is derived from an EMBL/GenBank/DDBJ whole genome shotgun (WGS) entry which is preliminary data.</text>
</comment>
<protein>
    <submittedName>
        <fullName evidence="7">Pyruvate oxidase</fullName>
    </submittedName>
</protein>
<accession>A0A0R2CQB2</accession>
<dbReference type="InterPro" id="IPR047210">
    <property type="entry name" value="TPP_PYR_POXB-like"/>
</dbReference>
<keyword evidence="8" id="KW-1185">Reference proteome</keyword>
<dbReference type="SUPFAM" id="SSF52467">
    <property type="entry name" value="DHS-like NAD/FAD-binding domain"/>
    <property type="match status" value="1"/>
</dbReference>
<dbReference type="Gene3D" id="3.40.50.1220">
    <property type="entry name" value="TPP-binding domain"/>
    <property type="match status" value="1"/>
</dbReference>
<dbReference type="InterPro" id="IPR047212">
    <property type="entry name" value="TPP_POXB-like"/>
</dbReference>
<dbReference type="InterPro" id="IPR012000">
    <property type="entry name" value="Thiamin_PyroP_enz_cen_dom"/>
</dbReference>
<gene>
    <name evidence="7" type="ORF">FC56_GL000221</name>
</gene>
<dbReference type="GO" id="GO:0003824">
    <property type="term" value="F:catalytic activity"/>
    <property type="evidence" value="ECO:0007669"/>
    <property type="project" value="InterPro"/>
</dbReference>
<dbReference type="GO" id="GO:0030976">
    <property type="term" value="F:thiamine pyrophosphate binding"/>
    <property type="evidence" value="ECO:0007669"/>
    <property type="project" value="InterPro"/>
</dbReference>
<dbReference type="AlphaFoldDB" id="A0A0R2CQB2"/>
<dbReference type="Pfam" id="PF02775">
    <property type="entry name" value="TPP_enzyme_C"/>
    <property type="match status" value="1"/>
</dbReference>
<dbReference type="PROSITE" id="PS00187">
    <property type="entry name" value="TPP_ENZYMES"/>
    <property type="match status" value="1"/>
</dbReference>
<comment type="similarity">
    <text evidence="1 3">Belongs to the TPP enzyme family.</text>
</comment>
<evidence type="ECO:0000259" key="6">
    <source>
        <dbReference type="Pfam" id="PF02776"/>
    </source>
</evidence>
<dbReference type="EMBL" id="AYZR01000008">
    <property type="protein sequence ID" value="KRM93509.1"/>
    <property type="molecule type" value="Genomic_DNA"/>
</dbReference>
<dbReference type="SUPFAM" id="SSF52518">
    <property type="entry name" value="Thiamin diphosphate-binding fold (THDP-binding)"/>
    <property type="match status" value="2"/>
</dbReference>
<dbReference type="Gene3D" id="3.40.50.970">
    <property type="match status" value="2"/>
</dbReference>
<dbReference type="STRING" id="1423802.FC56_GL000221"/>
<dbReference type="CDD" id="cd02014">
    <property type="entry name" value="TPP_POX"/>
    <property type="match status" value="1"/>
</dbReference>
<evidence type="ECO:0000259" key="4">
    <source>
        <dbReference type="Pfam" id="PF00205"/>
    </source>
</evidence>
<dbReference type="Pfam" id="PF00205">
    <property type="entry name" value="TPP_enzyme_M"/>
    <property type="match status" value="1"/>
</dbReference>
<evidence type="ECO:0000313" key="8">
    <source>
        <dbReference type="Proteomes" id="UP000051256"/>
    </source>
</evidence>
<dbReference type="GO" id="GO:0000287">
    <property type="term" value="F:magnesium ion binding"/>
    <property type="evidence" value="ECO:0007669"/>
    <property type="project" value="InterPro"/>
</dbReference>
<evidence type="ECO:0000313" key="7">
    <source>
        <dbReference type="EMBL" id="KRM93509.1"/>
    </source>
</evidence>
<feature type="domain" description="Thiamine pyrophosphate enzyme central" evidence="4">
    <location>
        <begin position="192"/>
        <end position="319"/>
    </location>
</feature>
<dbReference type="InterPro" id="IPR011766">
    <property type="entry name" value="TPP_enzyme_TPP-bd"/>
</dbReference>
<sequence>MSAGQALAKVLESWDVDHIYGITADSINNTVDGLYQERDQIKYIQVRHEEVGALAATADAKLTGKVGVSFGSAGPGATHLFNGLYDAKMDHVPVVAIIGQSATSVMNTYYFQEMDQDPMFADLTDFHKQATNPEQIPYIMDQAIRYAYQHKGPAVVIIPDDLSGEEIDFEPFKSTNVINGVSEEVINDQAVDDVYDMLKAAKHPVLWVGLGMKNARDEVIAFSEKFSVPVVSTAPATGVMPTDHPNFMGSRGRLGTKPAFEVTQDADLIILAGTNYPFSRFLPSGIKFVQINNALADLGKQRDVDLAVLADGKKFFQKLNQKGEAIPTTPFLKAAQEDKRNWDAWLDKVADDDSDGLAPEAVIRAIKENASDDAVFGLDVGNNLMWAIRQLPLNKNQKLSMSAWFGTMGYGLPATIAGQLSYPDSQVFNIAGDGGFAMVMQDLLTQVQYDLPIINVVLENKVFGFIQHEKIQAAQEPYGINFIGADWAGFADSMGAIGIKVSDRKSLAEAFAKINELQKSGNTKPILIDAKIKNVDPADTSFMPIDPSQFDQDTIDNYNRISNLFDQPALQDLLDE</sequence>
<dbReference type="Proteomes" id="UP000051256">
    <property type="component" value="Unassembled WGS sequence"/>
</dbReference>
<dbReference type="PATRIC" id="fig|1423802.4.peg.223"/>
<reference evidence="7 8" key="1">
    <citation type="journal article" date="2015" name="Genome Announc.">
        <title>Expanding the biotechnology potential of lactobacilli through comparative genomics of 213 strains and associated genera.</title>
        <authorList>
            <person name="Sun Z."/>
            <person name="Harris H.M."/>
            <person name="McCann A."/>
            <person name="Guo C."/>
            <person name="Argimon S."/>
            <person name="Zhang W."/>
            <person name="Yang X."/>
            <person name="Jeffery I.B."/>
            <person name="Cooney J.C."/>
            <person name="Kagawa T.F."/>
            <person name="Liu W."/>
            <person name="Song Y."/>
            <person name="Salvetti E."/>
            <person name="Wrobel A."/>
            <person name="Rasinkangas P."/>
            <person name="Parkhill J."/>
            <person name="Rea M.C."/>
            <person name="O'Sullivan O."/>
            <person name="Ritari J."/>
            <person name="Douillard F.P."/>
            <person name="Paul Ross R."/>
            <person name="Yang R."/>
            <person name="Briner A.E."/>
            <person name="Felis G.E."/>
            <person name="de Vos W.M."/>
            <person name="Barrangou R."/>
            <person name="Klaenhammer T.R."/>
            <person name="Caufield P.W."/>
            <person name="Cui Y."/>
            <person name="Zhang H."/>
            <person name="O'Toole P.W."/>
        </authorList>
    </citation>
    <scope>NUCLEOTIDE SEQUENCE [LARGE SCALE GENOMIC DNA]</scope>
    <source>
        <strain evidence="7 8">DSM 24302</strain>
    </source>
</reference>
<evidence type="ECO:0000256" key="1">
    <source>
        <dbReference type="ARBA" id="ARBA00007812"/>
    </source>
</evidence>
<dbReference type="PANTHER" id="PTHR42981">
    <property type="entry name" value="PYRUVATE DEHYDROGENASE [UBIQUINONE]"/>
    <property type="match status" value="1"/>
</dbReference>
<dbReference type="InterPro" id="IPR029061">
    <property type="entry name" value="THDP-binding"/>
</dbReference>
<evidence type="ECO:0000259" key="5">
    <source>
        <dbReference type="Pfam" id="PF02775"/>
    </source>
</evidence>
<dbReference type="InterPro" id="IPR012001">
    <property type="entry name" value="Thiamin_PyroP_enz_TPP-bd_dom"/>
</dbReference>